<dbReference type="Proteomes" id="UP001151760">
    <property type="component" value="Unassembled WGS sequence"/>
</dbReference>
<evidence type="ECO:0000313" key="1">
    <source>
        <dbReference type="EMBL" id="GJT76234.1"/>
    </source>
</evidence>
<comment type="caution">
    <text evidence="1">The sequence shown here is derived from an EMBL/GenBank/DDBJ whole genome shotgun (WGS) entry which is preliminary data.</text>
</comment>
<proteinExistence type="predicted"/>
<accession>A0ABQ5GM26</accession>
<reference evidence="1" key="2">
    <citation type="submission" date="2022-01" db="EMBL/GenBank/DDBJ databases">
        <authorList>
            <person name="Yamashiro T."/>
            <person name="Shiraishi A."/>
            <person name="Satake H."/>
            <person name="Nakayama K."/>
        </authorList>
    </citation>
    <scope>NUCLEOTIDE SEQUENCE</scope>
</reference>
<dbReference type="EMBL" id="BQNB010018606">
    <property type="protein sequence ID" value="GJT76234.1"/>
    <property type="molecule type" value="Genomic_DNA"/>
</dbReference>
<name>A0ABQ5GM26_9ASTR</name>
<reference evidence="1" key="1">
    <citation type="journal article" date="2022" name="Int. J. Mol. Sci.">
        <title>Draft Genome of Tanacetum Coccineum: Genomic Comparison of Closely Related Tanacetum-Family Plants.</title>
        <authorList>
            <person name="Yamashiro T."/>
            <person name="Shiraishi A."/>
            <person name="Nakayama K."/>
            <person name="Satake H."/>
        </authorList>
    </citation>
    <scope>NUCLEOTIDE SEQUENCE</scope>
</reference>
<sequence>MPSTPGGIESSCLRNASISSIRNHFLEGVKDGERESIGKDKQGWFSPAMKQQRLNKIWSYVWTTPSLDVFGAWVAPVSNGVAWKSTPEPEVEGGITIHELLSKSGLDTPGAAGGTGAGACNIGWKLLGYKSSVLTLETMACFVIGTNFGLALENFRPFLEAFYPEIYHLAAEFNESLSFEF</sequence>
<keyword evidence="2" id="KW-1185">Reference proteome</keyword>
<organism evidence="1 2">
    <name type="scientific">Tanacetum coccineum</name>
    <dbReference type="NCBI Taxonomy" id="301880"/>
    <lineage>
        <taxon>Eukaryota</taxon>
        <taxon>Viridiplantae</taxon>
        <taxon>Streptophyta</taxon>
        <taxon>Embryophyta</taxon>
        <taxon>Tracheophyta</taxon>
        <taxon>Spermatophyta</taxon>
        <taxon>Magnoliopsida</taxon>
        <taxon>eudicotyledons</taxon>
        <taxon>Gunneridae</taxon>
        <taxon>Pentapetalae</taxon>
        <taxon>asterids</taxon>
        <taxon>campanulids</taxon>
        <taxon>Asterales</taxon>
        <taxon>Asteraceae</taxon>
        <taxon>Asteroideae</taxon>
        <taxon>Anthemideae</taxon>
        <taxon>Anthemidinae</taxon>
        <taxon>Tanacetum</taxon>
    </lineage>
</organism>
<evidence type="ECO:0000313" key="2">
    <source>
        <dbReference type="Proteomes" id="UP001151760"/>
    </source>
</evidence>
<gene>
    <name evidence="1" type="ORF">Tco_1042959</name>
</gene>
<protein>
    <submittedName>
        <fullName evidence="1">Uncharacterized protein</fullName>
    </submittedName>
</protein>